<accession>A0A6P7TQF3</accession>
<dbReference type="InterPro" id="IPR000504">
    <property type="entry name" value="RRM_dom"/>
</dbReference>
<dbReference type="Gene3D" id="3.30.70.330">
    <property type="match status" value="1"/>
</dbReference>
<dbReference type="RefSeq" id="XP_029653968.1">
    <property type="nucleotide sequence ID" value="XM_029798108.1"/>
</dbReference>
<dbReference type="GO" id="GO:0003723">
    <property type="term" value="F:RNA binding"/>
    <property type="evidence" value="ECO:0007669"/>
    <property type="project" value="InterPro"/>
</dbReference>
<dbReference type="Proteomes" id="UP000515154">
    <property type="component" value="Unplaced"/>
</dbReference>
<name>A0A6P7TQF3_9MOLL</name>
<keyword evidence="2" id="KW-1185">Reference proteome</keyword>
<dbReference type="InterPro" id="IPR035979">
    <property type="entry name" value="RBD_domain_sf"/>
</dbReference>
<dbReference type="InterPro" id="IPR012677">
    <property type="entry name" value="Nucleotide-bd_a/b_plait_sf"/>
</dbReference>
<evidence type="ECO:0000259" key="1">
    <source>
        <dbReference type="Pfam" id="PF00076"/>
    </source>
</evidence>
<protein>
    <submittedName>
        <fullName evidence="3">Uncharacterized protein LOC115227199</fullName>
    </submittedName>
</protein>
<sequence>MVITKNQPMLKNKNIFSELLEDIEEILHESLNPQAEYIRRHIKKWRQDHFYFGDRNLYRDKFLNSQIEKNPEKFPLETTMDDLLEFMTDFGPFLDLRMKKQKKKFVGSIFCVFKQLETAQKFVDLQQVLFRDVPLSRIYLFVQICLSV</sequence>
<dbReference type="AlphaFoldDB" id="A0A6P7TQF3"/>
<evidence type="ECO:0000313" key="3">
    <source>
        <dbReference type="RefSeq" id="XP_029653968.1"/>
    </source>
</evidence>
<dbReference type="CDD" id="cd12291">
    <property type="entry name" value="RRM1_La"/>
    <property type="match status" value="1"/>
</dbReference>
<dbReference type="SUPFAM" id="SSF54928">
    <property type="entry name" value="RNA-binding domain, RBD"/>
    <property type="match status" value="1"/>
</dbReference>
<dbReference type="Pfam" id="PF00076">
    <property type="entry name" value="RRM_1"/>
    <property type="match status" value="1"/>
</dbReference>
<dbReference type="KEGG" id="osn:115227199"/>
<feature type="domain" description="RRM" evidence="1">
    <location>
        <begin position="74"/>
        <end position="127"/>
    </location>
</feature>
<organism evidence="2 3">
    <name type="scientific">Octopus sinensis</name>
    <name type="common">East Asian common octopus</name>
    <dbReference type="NCBI Taxonomy" id="2607531"/>
    <lineage>
        <taxon>Eukaryota</taxon>
        <taxon>Metazoa</taxon>
        <taxon>Spiralia</taxon>
        <taxon>Lophotrochozoa</taxon>
        <taxon>Mollusca</taxon>
        <taxon>Cephalopoda</taxon>
        <taxon>Coleoidea</taxon>
        <taxon>Octopodiformes</taxon>
        <taxon>Octopoda</taxon>
        <taxon>Incirrata</taxon>
        <taxon>Octopodidae</taxon>
        <taxon>Octopus</taxon>
    </lineage>
</organism>
<evidence type="ECO:0000313" key="2">
    <source>
        <dbReference type="Proteomes" id="UP000515154"/>
    </source>
</evidence>
<reference evidence="3" key="1">
    <citation type="submission" date="2025-08" db="UniProtKB">
        <authorList>
            <consortium name="RefSeq"/>
        </authorList>
    </citation>
    <scope>IDENTIFICATION</scope>
</reference>
<proteinExistence type="predicted"/>
<gene>
    <name evidence="3" type="primary">LOC115227199</name>
</gene>